<keyword evidence="2" id="KW-1133">Transmembrane helix</keyword>
<protein>
    <recommendedName>
        <fullName evidence="3 4">EGF-like domain-containing protein</fullName>
    </recommendedName>
</protein>
<keyword evidence="2" id="KW-0812">Transmembrane</keyword>
<dbReference type="PROSITE" id="PS00022">
    <property type="entry name" value="EGF_1"/>
    <property type="match status" value="2"/>
</dbReference>
<feature type="domain" description="EGF-like" evidence="3 4">
    <location>
        <begin position="1591"/>
        <end position="1602"/>
    </location>
</feature>
<proteinExistence type="predicted"/>
<reference evidence="5" key="2">
    <citation type="journal article" date="2022" name="Res Sq">
        <title>Comparative Genomics Reveals Insights into the Divergent Evolution of Astigmatic Mites and Household Pest Adaptations.</title>
        <authorList>
            <person name="Xiong Q."/>
            <person name="Wan A.T.-Y."/>
            <person name="Liu X.-Y."/>
            <person name="Fung C.S.-H."/>
            <person name="Xiao X."/>
            <person name="Malainual N."/>
            <person name="Hou J."/>
            <person name="Wang L."/>
            <person name="Wang M."/>
            <person name="Yang K."/>
            <person name="Cui Y."/>
            <person name="Leung E."/>
            <person name="Nong W."/>
            <person name="Shin S.-K."/>
            <person name="Au S."/>
            <person name="Jeong K.Y."/>
            <person name="Chew F.T."/>
            <person name="Hui J."/>
            <person name="Leung T.F."/>
            <person name="Tungtrongchitr A."/>
            <person name="Zhong N."/>
            <person name="Liu Z."/>
            <person name="Tsui S."/>
        </authorList>
    </citation>
    <scope>NUCLEOTIDE SEQUENCE</scope>
    <source>
        <strain evidence="5">Derf</strain>
        <tissue evidence="5">Whole organism</tissue>
    </source>
</reference>
<keyword evidence="6" id="KW-1185">Reference proteome</keyword>
<accession>A0A922IA32</accession>
<dbReference type="PROSITE" id="PS01186">
    <property type="entry name" value="EGF_2"/>
    <property type="match status" value="1"/>
</dbReference>
<feature type="transmembrane region" description="Helical" evidence="2">
    <location>
        <begin position="1629"/>
        <end position="1650"/>
    </location>
</feature>
<sequence length="1712" mass="198620">MRKKDNNNHTMIVINKLRLFWFFAIFSSSQLIIPCLASDESNFKIESTGWIIADASNNNWPSKNLKETGEFYVYDKISENRDTLKLNQESWPLNEKISNYSILFTYWKPNNDLRWQYHENSKKKCILLSNNTKTFTETKWERLSHDQWKKIELVALDTDARIFFKNIDVVYREKIDLPKHQNPTDNFKELLDGFNEISVDHFEYNETYDHTATLQYLISNSDDFGKTCIEIKQEPKQELLKKNFLNISVTFENEHAIELPLISLSKFCLGNYFALNAKRCKPIAPKNEIDNNKWIYNHPLFDYSIMLGKKADENTEIYACDVMANCFQYVTNDNLFYELESFSQNALSKSPIIKRYSTNSKLQFEDKSKILSMEEKVFEQIKRKMKPNEKVKFDDKTKTISGVNDTLTIPYIDLRAYPSVSLSATGSDEILVKSVSIHNGENTVSTIEFNDVNLSVMKKFFNFFYARLSDLFENYWLEFNFQPTSKSKNLKLKLESSAAALDTIAEDENQDRVLGFYDWKKVPYETQERNLSFQIKSSSTNCTESFDVPIQVIFYDGKIFKQKVNFKKEKNACNYKGDMNNIQINGPFNIFYDFKNPTNDNEEAEIFQWKLANWIEKSETKPTSPTYQWFDKNLDNLNYCPVNFEFDQSAKRCMLKTIYRNVHVNCNSTMGCLNILDRKLFHINLYENGRGRFDVNFKKTLYFPSISKRAVKTRFHDRSKALYSPLSFNSEISDDDLLNSYPDLLPSVCASHLSAHPEEVDSIFLWFEPSDHYDGLEYIADITVDYPKLQKVLNSFNLDELKKEDFIPYDGNYISFNETEKSFELVSHPIDTFQIDFAFRKFIGNWTDMVTFSLNSDHLPKIRNLIQSSQVNTLIYKRMNQTIDKFQIQFVFKLDNLKKTDSNFDFSINGIALNDPCVNKNIDQSFCHKQQQYGECVRHFSPKPFHRCKCVAYASGNDCELIDYCIKDDGSNYCIKNNLGLCENSADQFKCSCPNGQRWVRFMKWCLTPVDKECPINEHFAYNNKNEPICICNENFIRINGSCVEYNICDPLHRKEKGEQPEKPCENGLAECQPLPNDQYRCVCPSNLYNVKGNFGKDAQCRDRFCDLYMECDQKCVFNSTSGQHNCVCFNSQYKLDSDNKCQILENFREKLAKCLPEDPQSLNTLEMPYLDLVGNCMCRFGYNYNATSKKCEDNDNDKIHKILGCESFRINDDGKFECQCPKGKEFDNHYGECRWKPCPSDMMIKYAHDKNDPGNFECISPCDSKLVRSCLAVGGQFFECHPNLAIESLIRNNWNWNIDEPFVQGVHHTIANVFNYCRCIFGLTLDSSERRCIPKHDLNYFTIDMTFTKINNKDIIDNRKCNCTENDDESFECKAVLSTWDFSITPDAIKKLLEINCINKAQLFAKSSNDSCVYLYKSTKKGQNQITIERKTDSIIHSDPYDFCQSNPCSFFPNSYCESNPKDRSDFKCKCGDGYKIDENFPTPVMDQYHACKLKSCKDLGYHCEDSKATCLMLNGHSIQNIEQKLQAKLVFDSPIIVNDDDGLKSPKPFCLCNNGYLLNKLNSSCDDHCKMNCNNGECYYTMSQKRETCICNEGWMGEKCDVKKSDNDNDNNNNDNDDDDGKNGYKISTIILAILTALLIVGVIFLFIRSRLIRPSTSSISSSSSTSSRLQTNHGQTESRNTIINQHYHSRTDRSSVQILHISKSNKFDD</sequence>
<feature type="compositionally biased region" description="Polar residues" evidence="1">
    <location>
        <begin position="1673"/>
        <end position="1684"/>
    </location>
</feature>
<dbReference type="SUPFAM" id="SSF57196">
    <property type="entry name" value="EGF/Laminin"/>
    <property type="match status" value="1"/>
</dbReference>
<evidence type="ECO:0000256" key="2">
    <source>
        <dbReference type="SAM" id="Phobius"/>
    </source>
</evidence>
<evidence type="ECO:0000256" key="1">
    <source>
        <dbReference type="SAM" id="MobiDB-lite"/>
    </source>
</evidence>
<comment type="caution">
    <text evidence="5">The sequence shown here is derived from an EMBL/GenBank/DDBJ whole genome shotgun (WGS) entry which is preliminary data.</text>
</comment>
<feature type="domain" description="EGF-like" evidence="3">
    <location>
        <begin position="948"/>
        <end position="959"/>
    </location>
</feature>
<feature type="region of interest" description="Disordered" evidence="1">
    <location>
        <begin position="1659"/>
        <end position="1684"/>
    </location>
</feature>
<evidence type="ECO:0000313" key="6">
    <source>
        <dbReference type="Proteomes" id="UP000790347"/>
    </source>
</evidence>
<dbReference type="EMBL" id="ASGP02000001">
    <property type="protein sequence ID" value="KAH9526305.1"/>
    <property type="molecule type" value="Genomic_DNA"/>
</dbReference>
<dbReference type="Proteomes" id="UP000790347">
    <property type="component" value="Unassembled WGS sequence"/>
</dbReference>
<dbReference type="InterPro" id="IPR000742">
    <property type="entry name" value="EGF"/>
</dbReference>
<evidence type="ECO:0000259" key="3">
    <source>
        <dbReference type="PROSITE" id="PS00022"/>
    </source>
</evidence>
<evidence type="ECO:0000313" key="5">
    <source>
        <dbReference type="EMBL" id="KAH9526305.1"/>
    </source>
</evidence>
<dbReference type="Gene3D" id="2.10.25.10">
    <property type="entry name" value="Laminin"/>
    <property type="match status" value="1"/>
</dbReference>
<reference evidence="5" key="1">
    <citation type="submission" date="2013-05" db="EMBL/GenBank/DDBJ databases">
        <authorList>
            <person name="Yim A.K.Y."/>
            <person name="Chan T.F."/>
            <person name="Ji K.M."/>
            <person name="Liu X.Y."/>
            <person name="Zhou J.W."/>
            <person name="Li R.Q."/>
            <person name="Yang K.Y."/>
            <person name="Li J."/>
            <person name="Li M."/>
            <person name="Law P.T.W."/>
            <person name="Wu Y.L."/>
            <person name="Cai Z.L."/>
            <person name="Qin H."/>
            <person name="Bao Y."/>
            <person name="Leung R.K.K."/>
            <person name="Ng P.K.S."/>
            <person name="Zou J."/>
            <person name="Zhong X.J."/>
            <person name="Ran P.X."/>
            <person name="Zhong N.S."/>
            <person name="Liu Z.G."/>
            <person name="Tsui S.K.W."/>
        </authorList>
    </citation>
    <scope>NUCLEOTIDE SEQUENCE</scope>
    <source>
        <strain evidence="5">Derf</strain>
        <tissue evidence="5">Whole organism</tissue>
    </source>
</reference>
<dbReference type="SMART" id="SM00181">
    <property type="entry name" value="EGF"/>
    <property type="match status" value="8"/>
</dbReference>
<evidence type="ECO:0000259" key="4">
    <source>
        <dbReference type="PROSITE" id="PS01186"/>
    </source>
</evidence>
<gene>
    <name evidence="5" type="ORF">DERF_000403</name>
</gene>
<organism evidence="5 6">
    <name type="scientific">Dermatophagoides farinae</name>
    <name type="common">American house dust mite</name>
    <dbReference type="NCBI Taxonomy" id="6954"/>
    <lineage>
        <taxon>Eukaryota</taxon>
        <taxon>Metazoa</taxon>
        <taxon>Ecdysozoa</taxon>
        <taxon>Arthropoda</taxon>
        <taxon>Chelicerata</taxon>
        <taxon>Arachnida</taxon>
        <taxon>Acari</taxon>
        <taxon>Acariformes</taxon>
        <taxon>Sarcoptiformes</taxon>
        <taxon>Astigmata</taxon>
        <taxon>Psoroptidia</taxon>
        <taxon>Analgoidea</taxon>
        <taxon>Pyroglyphidae</taxon>
        <taxon>Dermatophagoidinae</taxon>
        <taxon>Dermatophagoides</taxon>
    </lineage>
</organism>
<feature type="compositionally biased region" description="Low complexity" evidence="1">
    <location>
        <begin position="1659"/>
        <end position="1672"/>
    </location>
</feature>
<name>A0A922IA32_DERFA</name>
<keyword evidence="2" id="KW-0472">Membrane</keyword>